<dbReference type="PANTHER" id="PTHR45527:SF11">
    <property type="entry name" value="NONRIBOSOMAL PEPTIDE SYNTHETASE 5"/>
    <property type="match status" value="1"/>
</dbReference>
<dbReference type="PANTHER" id="PTHR45527">
    <property type="entry name" value="NONRIBOSOMAL PEPTIDE SYNTHETASE"/>
    <property type="match status" value="1"/>
</dbReference>
<name>A0A9W9WAQ0_9EURO</name>
<dbReference type="RefSeq" id="XP_056493722.1">
    <property type="nucleotide sequence ID" value="XM_056625140.1"/>
</dbReference>
<proteinExistence type="inferred from homology"/>
<evidence type="ECO:0000256" key="2">
    <source>
        <dbReference type="ARBA" id="ARBA00022553"/>
    </source>
</evidence>
<dbReference type="GO" id="GO:0044550">
    <property type="term" value="P:secondary metabolite biosynthetic process"/>
    <property type="evidence" value="ECO:0007669"/>
    <property type="project" value="TreeGrafter"/>
</dbReference>
<evidence type="ECO:0000256" key="4">
    <source>
        <dbReference type="ARBA" id="ARBA00029454"/>
    </source>
</evidence>
<dbReference type="GO" id="GO:0005737">
    <property type="term" value="C:cytoplasm"/>
    <property type="evidence" value="ECO:0007669"/>
    <property type="project" value="TreeGrafter"/>
</dbReference>
<dbReference type="AlphaFoldDB" id="A0A9W9WAQ0"/>
<comment type="similarity">
    <text evidence="4">Belongs to the NRP synthetase family.</text>
</comment>
<dbReference type="Gene3D" id="3.30.559.30">
    <property type="entry name" value="Nonribosomal peptide synthetase, condensation domain"/>
    <property type="match status" value="1"/>
</dbReference>
<sequence>MATTLSARQHGLPTFDGVHSEVPGGPKLITNHNDVPAPKPAQFSILEVLAQQCDITDEAIQDAYPCTPFQTVRIRESIQVTGLRHSHMVYALKDEIRENIALFKRCWELAFNRNPILRTRIASLRNANSRETFVQVVVKDEFRWEIVDDTKAYQRTERFSGPLRTGVPLVYFAIDEALNHFVLTMHHALYDAYTLSLIWGDVKAAWNAKGHIESAVARPPYSRFIAYLQRPPSDAASSRWSHPYRSAQDGQNRGLTDWPHAVQVTGGVFETKPSLPGSRNVRHTAVIKAAWACTLMEAFKTSDIVFPDYFTGRCCSVPGILDIAGPTICAFPFRVQSRSDMTLAHMLENVQREVTDILKKEHWGLLSPNARAYTETNGQYALNVINVFQDSGDKQDNMWLNGLEPVAGEFPFRGGWDCLVRVIMQKRQMIWTFFADEARLGREVSEYISVRFPELLEVFSDPENHERNMKDLIGI</sequence>
<accession>A0A9W9WAQ0</accession>
<evidence type="ECO:0000313" key="6">
    <source>
        <dbReference type="EMBL" id="KAJ5413876.1"/>
    </source>
</evidence>
<dbReference type="GeneID" id="81364120"/>
<keyword evidence="1" id="KW-0596">Phosphopantetheine</keyword>
<keyword evidence="3" id="KW-0436">Ligase</keyword>
<reference evidence="6" key="1">
    <citation type="submission" date="2022-12" db="EMBL/GenBank/DDBJ databases">
        <authorList>
            <person name="Petersen C."/>
        </authorList>
    </citation>
    <scope>NUCLEOTIDE SEQUENCE</scope>
    <source>
        <strain evidence="6">IBT 29677</strain>
    </source>
</reference>
<evidence type="ECO:0000256" key="3">
    <source>
        <dbReference type="ARBA" id="ARBA00022598"/>
    </source>
</evidence>
<dbReference type="InterPro" id="IPR023213">
    <property type="entry name" value="CAT-like_dom_sf"/>
</dbReference>
<evidence type="ECO:0000313" key="7">
    <source>
        <dbReference type="Proteomes" id="UP001147747"/>
    </source>
</evidence>
<protein>
    <recommendedName>
        <fullName evidence="8">Condensation domain-containing protein</fullName>
    </recommendedName>
</protein>
<dbReference type="EMBL" id="JAPZBU010000003">
    <property type="protein sequence ID" value="KAJ5413876.1"/>
    <property type="molecule type" value="Genomic_DNA"/>
</dbReference>
<gene>
    <name evidence="6" type="ORF">N7509_000503</name>
</gene>
<dbReference type="GO" id="GO:0043041">
    <property type="term" value="P:amino acid activation for nonribosomal peptide biosynthetic process"/>
    <property type="evidence" value="ECO:0007669"/>
    <property type="project" value="TreeGrafter"/>
</dbReference>
<keyword evidence="2" id="KW-0597">Phosphoprotein</keyword>
<evidence type="ECO:0000256" key="5">
    <source>
        <dbReference type="SAM" id="MobiDB-lite"/>
    </source>
</evidence>
<dbReference type="Proteomes" id="UP001147747">
    <property type="component" value="Unassembled WGS sequence"/>
</dbReference>
<feature type="region of interest" description="Disordered" evidence="5">
    <location>
        <begin position="233"/>
        <end position="252"/>
    </location>
</feature>
<keyword evidence="7" id="KW-1185">Reference proteome</keyword>
<organism evidence="6 7">
    <name type="scientific">Penicillium cosmopolitanum</name>
    <dbReference type="NCBI Taxonomy" id="1131564"/>
    <lineage>
        <taxon>Eukaryota</taxon>
        <taxon>Fungi</taxon>
        <taxon>Dikarya</taxon>
        <taxon>Ascomycota</taxon>
        <taxon>Pezizomycotina</taxon>
        <taxon>Eurotiomycetes</taxon>
        <taxon>Eurotiomycetidae</taxon>
        <taxon>Eurotiales</taxon>
        <taxon>Aspergillaceae</taxon>
        <taxon>Penicillium</taxon>
    </lineage>
</organism>
<dbReference type="GO" id="GO:0031177">
    <property type="term" value="F:phosphopantetheine binding"/>
    <property type="evidence" value="ECO:0007669"/>
    <property type="project" value="TreeGrafter"/>
</dbReference>
<dbReference type="GO" id="GO:0016874">
    <property type="term" value="F:ligase activity"/>
    <property type="evidence" value="ECO:0007669"/>
    <property type="project" value="UniProtKB-KW"/>
</dbReference>
<reference evidence="6" key="2">
    <citation type="journal article" date="2023" name="IMA Fungus">
        <title>Comparative genomic study of the Penicillium genus elucidates a diverse pangenome and 15 lateral gene transfer events.</title>
        <authorList>
            <person name="Petersen C."/>
            <person name="Sorensen T."/>
            <person name="Nielsen M.R."/>
            <person name="Sondergaard T.E."/>
            <person name="Sorensen J.L."/>
            <person name="Fitzpatrick D.A."/>
            <person name="Frisvad J.C."/>
            <person name="Nielsen K.L."/>
        </authorList>
    </citation>
    <scope>NUCLEOTIDE SEQUENCE</scope>
    <source>
        <strain evidence="6">IBT 29677</strain>
    </source>
</reference>
<dbReference type="OrthoDB" id="416786at2759"/>
<comment type="caution">
    <text evidence="6">The sequence shown here is derived from an EMBL/GenBank/DDBJ whole genome shotgun (WGS) entry which is preliminary data.</text>
</comment>
<dbReference type="SUPFAM" id="SSF52777">
    <property type="entry name" value="CoA-dependent acyltransferases"/>
    <property type="match status" value="2"/>
</dbReference>
<dbReference type="Gene3D" id="3.30.559.10">
    <property type="entry name" value="Chloramphenicol acetyltransferase-like domain"/>
    <property type="match status" value="1"/>
</dbReference>
<evidence type="ECO:0008006" key="8">
    <source>
        <dbReference type="Google" id="ProtNLM"/>
    </source>
</evidence>
<evidence type="ECO:0000256" key="1">
    <source>
        <dbReference type="ARBA" id="ARBA00022450"/>
    </source>
</evidence>